<dbReference type="Gene3D" id="3.30.450.40">
    <property type="match status" value="1"/>
</dbReference>
<dbReference type="Proteomes" id="UP001227101">
    <property type="component" value="Chromosome"/>
</dbReference>
<keyword evidence="2" id="KW-1185">Reference proteome</keyword>
<accession>A0ABY8XJY0</accession>
<organism evidence="1 2">
    <name type="scientific">Amycolatopsis nalaikhensis</name>
    <dbReference type="NCBI Taxonomy" id="715472"/>
    <lineage>
        <taxon>Bacteria</taxon>
        <taxon>Bacillati</taxon>
        <taxon>Actinomycetota</taxon>
        <taxon>Actinomycetes</taxon>
        <taxon>Pseudonocardiales</taxon>
        <taxon>Pseudonocardiaceae</taxon>
        <taxon>Amycolatopsis</taxon>
    </lineage>
</organism>
<evidence type="ECO:0008006" key="3">
    <source>
        <dbReference type="Google" id="ProtNLM"/>
    </source>
</evidence>
<evidence type="ECO:0000313" key="1">
    <source>
        <dbReference type="EMBL" id="WIV55921.1"/>
    </source>
</evidence>
<evidence type="ECO:0000313" key="2">
    <source>
        <dbReference type="Proteomes" id="UP001227101"/>
    </source>
</evidence>
<sequence>MLVVATFAGHSARLPVIRPGTVLPSPTPLADVLLTGADVGARSEQVAGRSCAAAPVHAPDGRVVAALGVLSSCPGELARLRQLVGIAAAEAARELTGFPRVR</sequence>
<reference evidence="1 2" key="1">
    <citation type="submission" date="2023-06" db="EMBL/GenBank/DDBJ databases">
        <authorList>
            <person name="Oyuntsetseg B."/>
            <person name="Kim S.B."/>
        </authorList>
    </citation>
    <scope>NUCLEOTIDE SEQUENCE [LARGE SCALE GENOMIC DNA]</scope>
    <source>
        <strain evidence="1 2">2-2</strain>
    </source>
</reference>
<dbReference type="EMBL" id="CP127173">
    <property type="protein sequence ID" value="WIV55921.1"/>
    <property type="molecule type" value="Genomic_DNA"/>
</dbReference>
<dbReference type="RefSeq" id="WP_285452982.1">
    <property type="nucleotide sequence ID" value="NZ_CP127173.1"/>
</dbReference>
<dbReference type="InterPro" id="IPR029016">
    <property type="entry name" value="GAF-like_dom_sf"/>
</dbReference>
<name>A0ABY8XJY0_9PSEU</name>
<dbReference type="SUPFAM" id="SSF55781">
    <property type="entry name" value="GAF domain-like"/>
    <property type="match status" value="1"/>
</dbReference>
<gene>
    <name evidence="1" type="ORF">QP939_45170</name>
</gene>
<protein>
    <recommendedName>
        <fullName evidence="3">IclR-ED domain-containing protein</fullName>
    </recommendedName>
</protein>
<proteinExistence type="predicted"/>